<organism evidence="1 2">
    <name type="scientific">Athelia psychrophila</name>
    <dbReference type="NCBI Taxonomy" id="1759441"/>
    <lineage>
        <taxon>Eukaryota</taxon>
        <taxon>Fungi</taxon>
        <taxon>Dikarya</taxon>
        <taxon>Basidiomycota</taxon>
        <taxon>Agaricomycotina</taxon>
        <taxon>Agaricomycetes</taxon>
        <taxon>Agaricomycetidae</taxon>
        <taxon>Atheliales</taxon>
        <taxon>Atheliaceae</taxon>
        <taxon>Athelia</taxon>
    </lineage>
</organism>
<protein>
    <submittedName>
        <fullName evidence="1">Uncharacterized protein</fullName>
    </submittedName>
</protein>
<dbReference type="AlphaFoldDB" id="A0A166AU17"/>
<name>A0A166AU17_9AGAM</name>
<dbReference type="EMBL" id="KV417654">
    <property type="protein sequence ID" value="KZP11957.1"/>
    <property type="molecule type" value="Genomic_DNA"/>
</dbReference>
<evidence type="ECO:0000313" key="1">
    <source>
        <dbReference type="EMBL" id="KZP11957.1"/>
    </source>
</evidence>
<evidence type="ECO:0000313" key="2">
    <source>
        <dbReference type="Proteomes" id="UP000076532"/>
    </source>
</evidence>
<accession>A0A166AU17</accession>
<sequence length="164" mass="19117">MYWRMPRRLYRRSQEGLGRDCLLLLKKLKLRNWVASFSTRFNASDALVRSTLHLLSPPISSNYPSLSSVINVCASYTYWQINVWPNHWKHIPQTFWLLDAFWSAIAVSITWECTFAAKVGIGPRGKHVWSRRCRFEGLELELAGVGRATSFQEKHLCFLGEQRQ</sequence>
<keyword evidence="2" id="KW-1185">Reference proteome</keyword>
<gene>
    <name evidence="1" type="ORF">FIBSPDRAFT_171560</name>
</gene>
<dbReference type="Proteomes" id="UP000076532">
    <property type="component" value="Unassembled WGS sequence"/>
</dbReference>
<reference evidence="1 2" key="1">
    <citation type="journal article" date="2016" name="Mol. Biol. Evol.">
        <title>Comparative Genomics of Early-Diverging Mushroom-Forming Fungi Provides Insights into the Origins of Lignocellulose Decay Capabilities.</title>
        <authorList>
            <person name="Nagy L.G."/>
            <person name="Riley R."/>
            <person name="Tritt A."/>
            <person name="Adam C."/>
            <person name="Daum C."/>
            <person name="Floudas D."/>
            <person name="Sun H."/>
            <person name="Yadav J.S."/>
            <person name="Pangilinan J."/>
            <person name="Larsson K.H."/>
            <person name="Matsuura K."/>
            <person name="Barry K."/>
            <person name="Labutti K."/>
            <person name="Kuo R."/>
            <person name="Ohm R.A."/>
            <person name="Bhattacharya S.S."/>
            <person name="Shirouzu T."/>
            <person name="Yoshinaga Y."/>
            <person name="Martin F.M."/>
            <person name="Grigoriev I.V."/>
            <person name="Hibbett D.S."/>
        </authorList>
    </citation>
    <scope>NUCLEOTIDE SEQUENCE [LARGE SCALE GENOMIC DNA]</scope>
    <source>
        <strain evidence="1 2">CBS 109695</strain>
    </source>
</reference>
<proteinExistence type="predicted"/>